<protein>
    <submittedName>
        <fullName evidence="1">HK97 gp10 family phage protein</fullName>
    </submittedName>
</protein>
<evidence type="ECO:0000313" key="1">
    <source>
        <dbReference type="EMBL" id="NSJ48301.1"/>
    </source>
</evidence>
<organism evidence="1 2">
    <name type="scientific">Enterocloster aldenensis</name>
    <dbReference type="NCBI Taxonomy" id="358742"/>
    <lineage>
        <taxon>Bacteria</taxon>
        <taxon>Bacillati</taxon>
        <taxon>Bacillota</taxon>
        <taxon>Clostridia</taxon>
        <taxon>Lachnospirales</taxon>
        <taxon>Lachnospiraceae</taxon>
        <taxon>Enterocloster</taxon>
    </lineage>
</organism>
<dbReference type="EMBL" id="JAAITT010000007">
    <property type="protein sequence ID" value="NSJ48301.1"/>
    <property type="molecule type" value="Genomic_DNA"/>
</dbReference>
<proteinExistence type="predicted"/>
<reference evidence="1 2" key="1">
    <citation type="journal article" date="2020" name="Cell Host Microbe">
        <title>Functional and Genomic Variation between Human-Derived Isolates of Lachnospiraceae Reveals Inter- and Intra-Species Diversity.</title>
        <authorList>
            <person name="Sorbara M.T."/>
            <person name="Littmann E.R."/>
            <person name="Fontana E."/>
            <person name="Moody T.U."/>
            <person name="Kohout C.E."/>
            <person name="Gjonbalaj M."/>
            <person name="Eaton V."/>
            <person name="Seok R."/>
            <person name="Leiner I.M."/>
            <person name="Pamer E.G."/>
        </authorList>
    </citation>
    <scope>NUCLEOTIDE SEQUENCE [LARGE SCALE GENOMIC DNA]</scope>
    <source>
        <strain evidence="1 2">MSK.1.17</strain>
    </source>
</reference>
<accession>A0ABX2HFN4</accession>
<evidence type="ECO:0000313" key="2">
    <source>
        <dbReference type="Proteomes" id="UP000669239"/>
    </source>
</evidence>
<comment type="caution">
    <text evidence="1">The sequence shown here is derived from an EMBL/GenBank/DDBJ whole genome shotgun (WGS) entry which is preliminary data.</text>
</comment>
<keyword evidence="2" id="KW-1185">Reference proteome</keyword>
<gene>
    <name evidence="1" type="ORF">G5B36_06255</name>
</gene>
<name>A0ABX2HFN4_9FIRM</name>
<dbReference type="Proteomes" id="UP000669239">
    <property type="component" value="Unassembled WGS sequence"/>
</dbReference>
<sequence length="171" mass="18438">MSSFGSQIRKRLAELHKAGQDVPKIMAEVAEGATIAAVEKATEKTPPNGGIPIAGTGTRSGELAQHWTTDSITNPMGGALSGGKSYVTKLANNMQYASYVNDGHRVDKHFVPGLIINGSMLEKVGPEWGMGIIVGTKTTYVKGKYMKEAAIGKYRDVVRMELGRRVREAFK</sequence>